<evidence type="ECO:0000313" key="13">
    <source>
        <dbReference type="EnsemblMetazoa" id="XP_022647354"/>
    </source>
</evidence>
<dbReference type="EnsemblMetazoa" id="XM_022791619">
    <property type="protein sequence ID" value="XP_022647354"/>
    <property type="gene ID" value="LOC111244450"/>
</dbReference>
<proteinExistence type="inferred from homology"/>
<dbReference type="RefSeq" id="XP_022647354.1">
    <property type="nucleotide sequence ID" value="XM_022791619.1"/>
</dbReference>
<dbReference type="GO" id="GO:0000785">
    <property type="term" value="C:chromatin"/>
    <property type="evidence" value="ECO:0007669"/>
    <property type="project" value="TreeGrafter"/>
</dbReference>
<dbReference type="OMA" id="CSSQVKM"/>
<dbReference type="AlphaFoldDB" id="A0A7M7J614"/>
<feature type="region of interest" description="Disordered" evidence="12">
    <location>
        <begin position="546"/>
        <end position="577"/>
    </location>
</feature>
<keyword evidence="7" id="KW-0238">DNA-binding</keyword>
<evidence type="ECO:0000256" key="4">
    <source>
        <dbReference type="ARBA" id="ARBA00014320"/>
    </source>
</evidence>
<evidence type="ECO:0000256" key="7">
    <source>
        <dbReference type="ARBA" id="ARBA00023125"/>
    </source>
</evidence>
<reference evidence="13" key="1">
    <citation type="submission" date="2021-01" db="UniProtKB">
        <authorList>
            <consortium name="EnsemblMetazoa"/>
        </authorList>
    </citation>
    <scope>IDENTIFICATION</scope>
</reference>
<dbReference type="OrthoDB" id="6427080at2759"/>
<dbReference type="Proteomes" id="UP000594260">
    <property type="component" value="Unplaced"/>
</dbReference>
<dbReference type="GO" id="GO:0005634">
    <property type="term" value="C:nucleus"/>
    <property type="evidence" value="ECO:0007669"/>
    <property type="project" value="UniProtKB-SubCell"/>
</dbReference>
<keyword evidence="5" id="KW-0963">Cytoplasm</keyword>
<evidence type="ECO:0000256" key="10">
    <source>
        <dbReference type="ARBA" id="ARBA00031632"/>
    </source>
</evidence>
<evidence type="ECO:0000256" key="5">
    <source>
        <dbReference type="ARBA" id="ARBA00022490"/>
    </source>
</evidence>
<dbReference type="PANTHER" id="PTHR32121">
    <property type="entry name" value="PCNA-INTERACTING PARTNER"/>
    <property type="match status" value="1"/>
</dbReference>
<dbReference type="GO" id="GO:0003677">
    <property type="term" value="F:DNA binding"/>
    <property type="evidence" value="ECO:0007669"/>
    <property type="project" value="UniProtKB-KW"/>
</dbReference>
<dbReference type="InterPro" id="IPR038932">
    <property type="entry name" value="PARPBP"/>
</dbReference>
<keyword evidence="6" id="KW-0227">DNA damage</keyword>
<keyword evidence="8" id="KW-0234">DNA repair</keyword>
<dbReference type="PANTHER" id="PTHR32121:SF0">
    <property type="entry name" value="PCNA-INTERACTING PARTNER"/>
    <property type="match status" value="1"/>
</dbReference>
<evidence type="ECO:0000313" key="14">
    <source>
        <dbReference type="Proteomes" id="UP000594260"/>
    </source>
</evidence>
<dbReference type="KEGG" id="vde:111244450"/>
<sequence>MEVILFENFGAAHADSVRRFLPSSAKVLRTECLEDATQPTIVEFLIGLARNHNLLPSWQTTLLSHQEFFESLKVVCARLNQEEHGNFSVSTSDVISAQVNYFLGEDNPKTIGYKAFLKECNVIDQFGLLRLLEKNRTVVDASLNMSFIIEGTLRTDWHKSVVNFLAKNKILKQLQVELPVDGDCSEILENQIFFENVDILTPKDVPVQKHSQSLSYALAILKSFLNLLVNSRDEVSISCALACPLVNLGHTAFTIIKRSSSEVKSPIYQFVQSYVMKKRLGGRGYAPVVDCPVKAYLKEMTEFIDIMDRLQTFIEEYPAAVALNKIVNCVLTRLSKSIQQKAFKSSMVDKAREIVHVLIERVNKCDQTDLNVAPGIVGREAIQMVRTLADQLSGLGYYQKAAKVLCSPFSAATPSKTPVGSQTLFRLFKSPEEVKEDGLVSLAKRAPLPVVRPNPVMSFSVRYEPEPMKRFTDDLDAVTDTSNQAESGAGSMEPCNFITRTVAKTEYLTIRKANISTPVLKRSVKRKEVTASAGLKKKLKLVSANDPENQLLKVNPEKRPKKASKTKQSKNAVPPNQRTLNAFFVKL</sequence>
<dbReference type="InParanoid" id="A0A7M7J614"/>
<evidence type="ECO:0000256" key="12">
    <source>
        <dbReference type="SAM" id="MobiDB-lite"/>
    </source>
</evidence>
<evidence type="ECO:0000256" key="8">
    <source>
        <dbReference type="ARBA" id="ARBA00023204"/>
    </source>
</evidence>
<accession>A0A7M7J614</accession>
<dbReference type="RefSeq" id="XP_022647353.1">
    <property type="nucleotide sequence ID" value="XM_022791618.1"/>
</dbReference>
<keyword evidence="14" id="KW-1185">Reference proteome</keyword>
<comment type="subcellular location">
    <subcellularLocation>
        <location evidence="2">Cytoplasm</location>
    </subcellularLocation>
    <subcellularLocation>
        <location evidence="1">Nucleus</location>
    </subcellularLocation>
</comment>
<organism evidence="13 14">
    <name type="scientific">Varroa destructor</name>
    <name type="common">Honeybee mite</name>
    <dbReference type="NCBI Taxonomy" id="109461"/>
    <lineage>
        <taxon>Eukaryota</taxon>
        <taxon>Metazoa</taxon>
        <taxon>Ecdysozoa</taxon>
        <taxon>Arthropoda</taxon>
        <taxon>Chelicerata</taxon>
        <taxon>Arachnida</taxon>
        <taxon>Acari</taxon>
        <taxon>Parasitiformes</taxon>
        <taxon>Mesostigmata</taxon>
        <taxon>Gamasina</taxon>
        <taxon>Dermanyssoidea</taxon>
        <taxon>Varroidae</taxon>
        <taxon>Varroa</taxon>
    </lineage>
</organism>
<evidence type="ECO:0000256" key="3">
    <source>
        <dbReference type="ARBA" id="ARBA00009135"/>
    </source>
</evidence>
<keyword evidence="9" id="KW-0539">Nucleus</keyword>
<evidence type="ECO:0000256" key="2">
    <source>
        <dbReference type="ARBA" id="ARBA00004496"/>
    </source>
</evidence>
<feature type="compositionally biased region" description="Basic residues" evidence="12">
    <location>
        <begin position="559"/>
        <end position="568"/>
    </location>
</feature>
<evidence type="ECO:0000256" key="6">
    <source>
        <dbReference type="ARBA" id="ARBA00022763"/>
    </source>
</evidence>
<comment type="similarity">
    <text evidence="3">Belongs to the PARI family.</text>
</comment>
<dbReference type="GeneID" id="111244450"/>
<protein>
    <recommendedName>
        <fullName evidence="4">PCNA-interacting partner</fullName>
    </recommendedName>
    <alternativeName>
        <fullName evidence="10">PARP-1 binding protein</fullName>
    </alternativeName>
    <alternativeName>
        <fullName evidence="11">PARP1-binding protein</fullName>
    </alternativeName>
</protein>
<dbReference type="GO" id="GO:2000042">
    <property type="term" value="P:negative regulation of double-strand break repair via homologous recombination"/>
    <property type="evidence" value="ECO:0007669"/>
    <property type="project" value="InterPro"/>
</dbReference>
<evidence type="ECO:0000256" key="9">
    <source>
        <dbReference type="ARBA" id="ARBA00023242"/>
    </source>
</evidence>
<dbReference type="EnsemblMetazoa" id="XM_022791618">
    <property type="protein sequence ID" value="XP_022647353"/>
    <property type="gene ID" value="LOC111244450"/>
</dbReference>
<evidence type="ECO:0000256" key="11">
    <source>
        <dbReference type="ARBA" id="ARBA00032731"/>
    </source>
</evidence>
<dbReference type="GO" id="GO:0006281">
    <property type="term" value="P:DNA repair"/>
    <property type="evidence" value="ECO:0007669"/>
    <property type="project" value="UniProtKB-KW"/>
</dbReference>
<dbReference type="Gene3D" id="1.10.486.10">
    <property type="entry name" value="PCRA, domain 4"/>
    <property type="match status" value="1"/>
</dbReference>
<dbReference type="GO" id="GO:0005737">
    <property type="term" value="C:cytoplasm"/>
    <property type="evidence" value="ECO:0007669"/>
    <property type="project" value="UniProtKB-SubCell"/>
</dbReference>
<name>A0A7M7J614_VARDE</name>
<evidence type="ECO:0000256" key="1">
    <source>
        <dbReference type="ARBA" id="ARBA00004123"/>
    </source>
</evidence>